<accession>A0ACD0NT45</accession>
<gene>
    <name evidence="1" type="ORF">IE53DRAFT_167122</name>
</gene>
<sequence length="837" mass="90175">MSTSSAPASPPPLLRALTDRPSPKKLSKDQDPCASEDFRSLQSELLHGDDPFDATSSHVSHRMDASTGGGLARSRARSISSNAVPTISSFINSGLAPPIQTSLLHQPDRGPGTPDFTVGGTFGGPSNKRFSPPKERRKAASLASALSGTSAADSQVSTLKYDDPPRNSIDDSSRDEDQGAFVTPTGSKGISEAYPETSRPPFRSQFRSFLSSLTGSSSQGPSTPCETSGTSAGFNFMPKAEEERFQALAPSAARLLRPQPLAMPAARPAGPEGLRGLNADSPPLTPTSDKDEMLEYRDAKHLEPETQYRHHTAPKHQWSAAQAAADASSTERSHGAATPESGAWPFTPPLTLSSASSPVYSARAFSPPVRPESAFSGHYNSILPSHLIPDHGRGSRPTTPTSTESSTSDQATGHAYKAWDVESFSFRTLTKAFISLLPRIQVNFSSWSVSFPPLRPYFPRLLCLLVIFAAATSCIVFMLTTIPLSLPAHLTSLTLTEIKEIALSLKTYAESSPKSRTHTLLVLSALFTWKQSFCIPGSLIMNVVFGAMYGTYWGTFYTSILTSLGGVFCYLLSAPLAPLITSLPGLTKPLDSMRKALSPGRAHAPGSSVVISNSRGSSSGNVWSYLLVLRILPIIPYGVMNIACGVLGVPLVPYAGTLAIGSIPWNFVTCQVGDILQEIVEALPSDEFSGIEGSLGTSDTAKLAAKSAGGGVKAILDRVWNKEMVFKLFLLSLASLLPMLLNRWLKRRRGEGEGYEAVEADDESPELAQTRADEENDRGRGSSRRARVANKRESAQMAEVWGWNRYEEVDSPSEGLRNWRSSHIRENTDEARRSAWI</sequence>
<name>A0ACD0NT45_9BASI</name>
<proteinExistence type="predicted"/>
<evidence type="ECO:0000313" key="2">
    <source>
        <dbReference type="Proteomes" id="UP000245626"/>
    </source>
</evidence>
<organism evidence="1 2">
    <name type="scientific">Violaceomyces palustris</name>
    <dbReference type="NCBI Taxonomy" id="1673888"/>
    <lineage>
        <taxon>Eukaryota</taxon>
        <taxon>Fungi</taxon>
        <taxon>Dikarya</taxon>
        <taxon>Basidiomycota</taxon>
        <taxon>Ustilaginomycotina</taxon>
        <taxon>Ustilaginomycetes</taxon>
        <taxon>Violaceomycetales</taxon>
        <taxon>Violaceomycetaceae</taxon>
        <taxon>Violaceomyces</taxon>
    </lineage>
</organism>
<keyword evidence="2" id="KW-1185">Reference proteome</keyword>
<evidence type="ECO:0000313" key="1">
    <source>
        <dbReference type="EMBL" id="PWN49023.1"/>
    </source>
</evidence>
<dbReference type="Proteomes" id="UP000245626">
    <property type="component" value="Unassembled WGS sequence"/>
</dbReference>
<protein>
    <submittedName>
        <fullName evidence="1">Uncharacterized protein</fullName>
    </submittedName>
</protein>
<reference evidence="1 2" key="1">
    <citation type="journal article" date="2018" name="Mol. Biol. Evol.">
        <title>Broad Genomic Sampling Reveals a Smut Pathogenic Ancestry of the Fungal Clade Ustilaginomycotina.</title>
        <authorList>
            <person name="Kijpornyongpan T."/>
            <person name="Mondo S.J."/>
            <person name="Barry K."/>
            <person name="Sandor L."/>
            <person name="Lee J."/>
            <person name="Lipzen A."/>
            <person name="Pangilinan J."/>
            <person name="LaButti K."/>
            <person name="Hainaut M."/>
            <person name="Henrissat B."/>
            <person name="Grigoriev I.V."/>
            <person name="Spatafora J.W."/>
            <person name="Aime M.C."/>
        </authorList>
    </citation>
    <scope>NUCLEOTIDE SEQUENCE [LARGE SCALE GENOMIC DNA]</scope>
    <source>
        <strain evidence="1 2">SA 807</strain>
    </source>
</reference>
<dbReference type="EMBL" id="KZ820108">
    <property type="protein sequence ID" value="PWN49023.1"/>
    <property type="molecule type" value="Genomic_DNA"/>
</dbReference>